<dbReference type="Proteomes" id="UP000521872">
    <property type="component" value="Unassembled WGS sequence"/>
</dbReference>
<feature type="compositionally biased region" description="Polar residues" evidence="1">
    <location>
        <begin position="163"/>
        <end position="177"/>
    </location>
</feature>
<feature type="region of interest" description="Disordered" evidence="1">
    <location>
        <begin position="157"/>
        <end position="177"/>
    </location>
</feature>
<comment type="caution">
    <text evidence="2">The sequence shown here is derived from an EMBL/GenBank/DDBJ whole genome shotgun (WGS) entry which is preliminary data.</text>
</comment>
<dbReference type="AlphaFoldDB" id="A0A8H4R1H8"/>
<evidence type="ECO:0000313" key="2">
    <source>
        <dbReference type="EMBL" id="KAF4621650.1"/>
    </source>
</evidence>
<gene>
    <name evidence="2" type="ORF">D9613_012791</name>
</gene>
<dbReference type="EMBL" id="JAACJL010000005">
    <property type="protein sequence ID" value="KAF4621650.1"/>
    <property type="molecule type" value="Genomic_DNA"/>
</dbReference>
<accession>A0A8H4R1H8</accession>
<evidence type="ECO:0000313" key="3">
    <source>
        <dbReference type="Proteomes" id="UP000521872"/>
    </source>
</evidence>
<proteinExistence type="predicted"/>
<organism evidence="2 3">
    <name type="scientific">Agrocybe pediades</name>
    <dbReference type="NCBI Taxonomy" id="84607"/>
    <lineage>
        <taxon>Eukaryota</taxon>
        <taxon>Fungi</taxon>
        <taxon>Dikarya</taxon>
        <taxon>Basidiomycota</taxon>
        <taxon>Agaricomycotina</taxon>
        <taxon>Agaricomycetes</taxon>
        <taxon>Agaricomycetidae</taxon>
        <taxon>Agaricales</taxon>
        <taxon>Agaricineae</taxon>
        <taxon>Strophariaceae</taxon>
        <taxon>Agrocybe</taxon>
    </lineage>
</organism>
<evidence type="ECO:0000256" key="1">
    <source>
        <dbReference type="SAM" id="MobiDB-lite"/>
    </source>
</evidence>
<name>A0A8H4R1H8_9AGAR</name>
<sequence length="177" mass="20511">MSGNICLRWITGIRPVLEFNTYTKREVRKKTKLVALKEVEGSNAKVELAIGAIVFDFTNNASYPDLMIVIVTVVIRCPKRRRCHPRRYYYPLGSKILRCHLLQYSVQRKTSASTTPPAHLRKHERTVLPQMPPPVRLRYVKPELQVTRVLQLQQQLKTKNAETDVSSRTSTPRRVYP</sequence>
<reference evidence="2 3" key="1">
    <citation type="submission" date="2019-12" db="EMBL/GenBank/DDBJ databases">
        <authorList>
            <person name="Floudas D."/>
            <person name="Bentzer J."/>
            <person name="Ahren D."/>
            <person name="Johansson T."/>
            <person name="Persson P."/>
            <person name="Tunlid A."/>
        </authorList>
    </citation>
    <scope>NUCLEOTIDE SEQUENCE [LARGE SCALE GENOMIC DNA]</scope>
    <source>
        <strain evidence="2 3">CBS 102.39</strain>
    </source>
</reference>
<keyword evidence="3" id="KW-1185">Reference proteome</keyword>
<protein>
    <submittedName>
        <fullName evidence="2">Uncharacterized protein</fullName>
    </submittedName>
</protein>